<dbReference type="PANTHER" id="PTHR11005">
    <property type="entry name" value="LYSOSOMAL ACID LIPASE-RELATED"/>
    <property type="match status" value="1"/>
</dbReference>
<evidence type="ECO:0000256" key="9">
    <source>
        <dbReference type="SAM" id="SignalP"/>
    </source>
</evidence>
<evidence type="ECO:0000313" key="11">
    <source>
        <dbReference type="EMBL" id="KAJ9595453.1"/>
    </source>
</evidence>
<dbReference type="InterPro" id="IPR006693">
    <property type="entry name" value="AB_hydrolase_lipase"/>
</dbReference>
<keyword evidence="6" id="KW-0325">Glycoprotein</keyword>
<evidence type="ECO:0000313" key="12">
    <source>
        <dbReference type="Proteomes" id="UP001233999"/>
    </source>
</evidence>
<reference evidence="11" key="2">
    <citation type="submission" date="2023-05" db="EMBL/GenBank/DDBJ databases">
        <authorList>
            <person name="Fouks B."/>
        </authorList>
    </citation>
    <scope>NUCLEOTIDE SEQUENCE</scope>
    <source>
        <strain evidence="11">Stay&amp;Tobe</strain>
        <tissue evidence="11">Testes</tissue>
    </source>
</reference>
<evidence type="ECO:0000256" key="1">
    <source>
        <dbReference type="ARBA" id="ARBA00010701"/>
    </source>
</evidence>
<feature type="domain" description="Partial AB-hydrolase lipase" evidence="10">
    <location>
        <begin position="54"/>
        <end position="112"/>
    </location>
</feature>
<evidence type="ECO:0000256" key="5">
    <source>
        <dbReference type="ARBA" id="ARBA00023098"/>
    </source>
</evidence>
<gene>
    <name evidence="11" type="ORF">L9F63_013364</name>
</gene>
<feature type="signal peptide" evidence="9">
    <location>
        <begin position="1"/>
        <end position="23"/>
    </location>
</feature>
<dbReference type="AlphaFoldDB" id="A0AAD8EM94"/>
<reference evidence="11" key="1">
    <citation type="journal article" date="2023" name="IScience">
        <title>Live-bearing cockroach genome reveals convergent evolutionary mechanisms linked to viviparity in insects and beyond.</title>
        <authorList>
            <person name="Fouks B."/>
            <person name="Harrison M.C."/>
            <person name="Mikhailova A.A."/>
            <person name="Marchal E."/>
            <person name="English S."/>
            <person name="Carruthers M."/>
            <person name="Jennings E.C."/>
            <person name="Chiamaka E.L."/>
            <person name="Frigard R.A."/>
            <person name="Pippel M."/>
            <person name="Attardo G.M."/>
            <person name="Benoit J.B."/>
            <person name="Bornberg-Bauer E."/>
            <person name="Tobe S.S."/>
        </authorList>
    </citation>
    <scope>NUCLEOTIDE SEQUENCE</scope>
    <source>
        <strain evidence="11">Stay&amp;Tobe</strain>
    </source>
</reference>
<dbReference type="InterPro" id="IPR025483">
    <property type="entry name" value="Lipase_euk"/>
</dbReference>
<keyword evidence="3 7" id="KW-0378">Hydrolase</keyword>
<keyword evidence="2 9" id="KW-0732">Signal</keyword>
<organism evidence="11 12">
    <name type="scientific">Diploptera punctata</name>
    <name type="common">Pacific beetle cockroach</name>
    <dbReference type="NCBI Taxonomy" id="6984"/>
    <lineage>
        <taxon>Eukaryota</taxon>
        <taxon>Metazoa</taxon>
        <taxon>Ecdysozoa</taxon>
        <taxon>Arthropoda</taxon>
        <taxon>Hexapoda</taxon>
        <taxon>Insecta</taxon>
        <taxon>Pterygota</taxon>
        <taxon>Neoptera</taxon>
        <taxon>Polyneoptera</taxon>
        <taxon>Dictyoptera</taxon>
        <taxon>Blattodea</taxon>
        <taxon>Blaberoidea</taxon>
        <taxon>Blaberidae</taxon>
        <taxon>Diplopterinae</taxon>
        <taxon>Diploptera</taxon>
    </lineage>
</organism>
<dbReference type="Proteomes" id="UP001233999">
    <property type="component" value="Unassembled WGS sequence"/>
</dbReference>
<feature type="active site" description="Nucleophile" evidence="8">
    <location>
        <position position="184"/>
    </location>
</feature>
<feature type="chain" id="PRO_5041935355" description="Lipase" evidence="9">
    <location>
        <begin position="24"/>
        <end position="419"/>
    </location>
</feature>
<dbReference type="FunFam" id="3.40.50.1820:FF:000021">
    <property type="entry name" value="Lipase"/>
    <property type="match status" value="1"/>
</dbReference>
<evidence type="ECO:0000256" key="6">
    <source>
        <dbReference type="ARBA" id="ARBA00023180"/>
    </source>
</evidence>
<evidence type="ECO:0000256" key="2">
    <source>
        <dbReference type="ARBA" id="ARBA00022729"/>
    </source>
</evidence>
<accession>A0AAD8EM94</accession>
<keyword evidence="4 7" id="KW-0442">Lipid degradation</keyword>
<feature type="active site" description="Charge relay system" evidence="8">
    <location>
        <position position="356"/>
    </location>
</feature>
<protein>
    <recommendedName>
        <fullName evidence="7">Lipase</fullName>
    </recommendedName>
</protein>
<feature type="active site" description="Charge relay system" evidence="8">
    <location>
        <position position="387"/>
    </location>
</feature>
<evidence type="ECO:0000256" key="3">
    <source>
        <dbReference type="ARBA" id="ARBA00022801"/>
    </source>
</evidence>
<dbReference type="EMBL" id="JASPKZ010002337">
    <property type="protein sequence ID" value="KAJ9595453.1"/>
    <property type="molecule type" value="Genomic_DNA"/>
</dbReference>
<dbReference type="Gene3D" id="3.40.50.1820">
    <property type="entry name" value="alpha/beta hydrolase"/>
    <property type="match status" value="1"/>
</dbReference>
<comment type="caution">
    <text evidence="11">The sequence shown here is derived from an EMBL/GenBank/DDBJ whole genome shotgun (WGS) entry which is preliminary data.</text>
</comment>
<dbReference type="GO" id="GO:0016788">
    <property type="term" value="F:hydrolase activity, acting on ester bonds"/>
    <property type="evidence" value="ECO:0007669"/>
    <property type="project" value="InterPro"/>
</dbReference>
<evidence type="ECO:0000259" key="10">
    <source>
        <dbReference type="Pfam" id="PF04083"/>
    </source>
</evidence>
<comment type="similarity">
    <text evidence="1 7">Belongs to the AB hydrolase superfamily. Lipase family.</text>
</comment>
<keyword evidence="12" id="KW-1185">Reference proteome</keyword>
<proteinExistence type="inferred from homology"/>
<keyword evidence="5" id="KW-0443">Lipid metabolism</keyword>
<evidence type="ECO:0000256" key="8">
    <source>
        <dbReference type="PIRSR" id="PIRSR000862-1"/>
    </source>
</evidence>
<dbReference type="Pfam" id="PF04083">
    <property type="entry name" value="Abhydro_lipase"/>
    <property type="match status" value="1"/>
</dbReference>
<sequence>MRRSFWNLVLFLFVLILIQKGVAGDIDDNNIEDKTDLAEWDKYKSKYPLPMPMLVMQHGYPVETHTVTTDDGYILTLHRIPYSDKSNKTEVTRPVVFLQHGLLCSSVDWVIMGPAYMLSDAGYDVWLGNARGNVYSSKHKTLKTSSSKYWAFSWHEMGVYDLPAVIDYILENAEEPDLYYVGHSMGTTMFYVLTSIKPQYNTKIRHMVALAPVAYLRNTKSLFAAATRYMPKGMITELLYNRPFFPNSKYVNWPLRTLCKTGAVTQGLCTNILFQIGGFNSNQINQTMLPIIFSYFPAGSSLKSWAHYGQLIRSGKFRQYDFGIVRNLIKYGNTKPPEYNFVHINSSVTLIVGPNDWLASLEDAGILYNSLPNPTEYYLVHHPEFNHFDFLWAIDVKTLVNNKVLEVLNHNFHNLNLVN</sequence>
<dbReference type="SUPFAM" id="SSF53474">
    <property type="entry name" value="alpha/beta-Hydrolases"/>
    <property type="match status" value="1"/>
</dbReference>
<evidence type="ECO:0000256" key="7">
    <source>
        <dbReference type="PIRNR" id="PIRNR000862"/>
    </source>
</evidence>
<dbReference type="InterPro" id="IPR029058">
    <property type="entry name" value="AB_hydrolase_fold"/>
</dbReference>
<evidence type="ECO:0000256" key="4">
    <source>
        <dbReference type="ARBA" id="ARBA00022963"/>
    </source>
</evidence>
<dbReference type="GO" id="GO:0016042">
    <property type="term" value="P:lipid catabolic process"/>
    <property type="evidence" value="ECO:0007669"/>
    <property type="project" value="UniProtKB-KW"/>
</dbReference>
<name>A0AAD8EM94_DIPPU</name>
<dbReference type="PIRSF" id="PIRSF000862">
    <property type="entry name" value="Steryl_ester_lip"/>
    <property type="match status" value="1"/>
</dbReference>